<dbReference type="GO" id="GO:0006123">
    <property type="term" value="P:mitochondrial electron transport, cytochrome c to oxygen"/>
    <property type="evidence" value="ECO:0007669"/>
    <property type="project" value="TreeGrafter"/>
</dbReference>
<dbReference type="SUPFAM" id="SSF81411">
    <property type="entry name" value="Mitochondrial cytochrome c oxidase subunit VIa"/>
    <property type="match status" value="1"/>
</dbReference>
<evidence type="ECO:0000256" key="4">
    <source>
        <dbReference type="ARBA" id="ARBA00023128"/>
    </source>
</evidence>
<comment type="subcellular location">
    <subcellularLocation>
        <location evidence="1">Mitochondrion inner membrane</location>
    </subcellularLocation>
</comment>
<reference evidence="7 8" key="1">
    <citation type="journal article" date="2024" name="J Genomics">
        <title>Draft genome sequencing and assembly of Favolaschia claudopus CIRM-BRFM 2984 isolated from oak limbs.</title>
        <authorList>
            <person name="Navarro D."/>
            <person name="Drula E."/>
            <person name="Chaduli D."/>
            <person name="Cazenave R."/>
            <person name="Ahrendt S."/>
            <person name="Wang J."/>
            <person name="Lipzen A."/>
            <person name="Daum C."/>
            <person name="Barry K."/>
            <person name="Grigoriev I.V."/>
            <person name="Favel A."/>
            <person name="Rosso M.N."/>
            <person name="Martin F."/>
        </authorList>
    </citation>
    <scope>NUCLEOTIDE SEQUENCE [LARGE SCALE GENOMIC DNA]</scope>
    <source>
        <strain evidence="7 8">CIRM-BRFM 2984</strain>
    </source>
</reference>
<dbReference type="PANTHER" id="PTHR11504:SF0">
    <property type="entry name" value="CYTOCHROME C OXIDASE SUBUNIT"/>
    <property type="match status" value="1"/>
</dbReference>
<proteinExistence type="inferred from homology"/>
<keyword evidence="2" id="KW-0999">Mitochondrion inner membrane</keyword>
<evidence type="ECO:0000256" key="5">
    <source>
        <dbReference type="ARBA" id="ARBA00023136"/>
    </source>
</evidence>
<organism evidence="7 8">
    <name type="scientific">Favolaschia claudopus</name>
    <dbReference type="NCBI Taxonomy" id="2862362"/>
    <lineage>
        <taxon>Eukaryota</taxon>
        <taxon>Fungi</taxon>
        <taxon>Dikarya</taxon>
        <taxon>Basidiomycota</taxon>
        <taxon>Agaricomycotina</taxon>
        <taxon>Agaricomycetes</taxon>
        <taxon>Agaricomycetidae</taxon>
        <taxon>Agaricales</taxon>
        <taxon>Marasmiineae</taxon>
        <taxon>Mycenaceae</taxon>
        <taxon>Favolaschia</taxon>
    </lineage>
</organism>
<sequence>MSLLPRRALLFRTRLPAARAFSDAAVAEKAVAEAKAKWVANQAALEHHAHQTTDFWRKMSYYVCIPALAVFGTYVYNVEIEHKAHNQHLMDENDGTLPQPPRYEYLNIRRKPYPWGMNSLFFNDKTQRDMTIED</sequence>
<keyword evidence="8" id="KW-1185">Reference proteome</keyword>
<accession>A0AAW0EFP2</accession>
<keyword evidence="3" id="KW-0809">Transit peptide</keyword>
<dbReference type="EMBL" id="JAWWNJ010000001">
    <property type="protein sequence ID" value="KAK7064309.1"/>
    <property type="molecule type" value="Genomic_DNA"/>
</dbReference>
<dbReference type="GO" id="GO:0005743">
    <property type="term" value="C:mitochondrial inner membrane"/>
    <property type="evidence" value="ECO:0007669"/>
    <property type="project" value="UniProtKB-SubCell"/>
</dbReference>
<keyword evidence="5" id="KW-0472">Membrane</keyword>
<comment type="caution">
    <text evidence="7">The sequence shown here is derived from an EMBL/GenBank/DDBJ whole genome shotgun (WGS) entry which is preliminary data.</text>
</comment>
<dbReference type="Proteomes" id="UP001362999">
    <property type="component" value="Unassembled WGS sequence"/>
</dbReference>
<evidence type="ECO:0000256" key="2">
    <source>
        <dbReference type="ARBA" id="ARBA00022792"/>
    </source>
</evidence>
<evidence type="ECO:0000313" key="8">
    <source>
        <dbReference type="Proteomes" id="UP001362999"/>
    </source>
</evidence>
<name>A0AAW0EFP2_9AGAR</name>
<dbReference type="InterPro" id="IPR036418">
    <property type="entry name" value="Cyt_c_oxidase_su6a_sf"/>
</dbReference>
<dbReference type="InterPro" id="IPR001349">
    <property type="entry name" value="Cyt_c_oxidase_su6a"/>
</dbReference>
<evidence type="ECO:0000313" key="7">
    <source>
        <dbReference type="EMBL" id="KAK7064309.1"/>
    </source>
</evidence>
<dbReference type="Pfam" id="PF02046">
    <property type="entry name" value="COX6A"/>
    <property type="match status" value="1"/>
</dbReference>
<dbReference type="PANTHER" id="PTHR11504">
    <property type="entry name" value="CYTOCHROME C OXIDASE POLYPEPTIDE VIA"/>
    <property type="match status" value="1"/>
</dbReference>
<keyword evidence="4" id="KW-0496">Mitochondrion</keyword>
<dbReference type="Gene3D" id="4.10.95.10">
    <property type="entry name" value="Cytochrome c oxidase, subunit VIa"/>
    <property type="match status" value="1"/>
</dbReference>
<evidence type="ECO:0000256" key="1">
    <source>
        <dbReference type="ARBA" id="ARBA00004273"/>
    </source>
</evidence>
<dbReference type="AlphaFoldDB" id="A0AAW0EFP2"/>
<evidence type="ECO:0000256" key="3">
    <source>
        <dbReference type="ARBA" id="ARBA00022946"/>
    </source>
</evidence>
<comment type="similarity">
    <text evidence="6">Belongs to the cytochrome c oxidase subunit 6A family.</text>
</comment>
<dbReference type="GO" id="GO:0030234">
    <property type="term" value="F:enzyme regulator activity"/>
    <property type="evidence" value="ECO:0007669"/>
    <property type="project" value="TreeGrafter"/>
</dbReference>
<gene>
    <name evidence="7" type="ORF">R3P38DRAFT_2823689</name>
</gene>
<protein>
    <submittedName>
        <fullName evidence="7">Cytochrome c oxidase subunit VIa-domain-containing protein</fullName>
    </submittedName>
</protein>
<evidence type="ECO:0000256" key="6">
    <source>
        <dbReference type="RuleBase" id="RU004396"/>
    </source>
</evidence>